<evidence type="ECO:0000313" key="6">
    <source>
        <dbReference type="EMBL" id="KAK9198947.1"/>
    </source>
</evidence>
<sequence>MEENLPPGFRFHPTDEELITYYLTRKVSDVSFTSKAVVDVDINKCEPWDLPGKASMGEKEWYFFNLRDRKYPTGLRTNRATEAGYWKTTGKDKEIFRAGVLVGMKKTLVFYKGRAPKGEKSNWVMHEYRLENKHPFRSSKEEWVVCRVFQKSAAAVKKPQHTPSSQPSDESLCDTNSMVNEFGDIELPNLNGIANLTSGFGNIPSTQSYSSDNSNVNNMNMTNNMNLNMNWAAASLPSLTWPSSLLSPNLSMNSLLLKALQYRNYQAREATSNEHNSFLQQQGGINSRFESDLSSNFQASSSSKVILDSVVPQQTQQEQPFNLDSIW</sequence>
<feature type="domain" description="NAC" evidence="5">
    <location>
        <begin position="5"/>
        <end position="151"/>
    </location>
</feature>
<gene>
    <name evidence="6" type="ORF">WN944_014134</name>
</gene>
<comment type="caution">
    <text evidence="6">The sequence shown here is derived from an EMBL/GenBank/DDBJ whole genome shotgun (WGS) entry which is preliminary data.</text>
</comment>
<dbReference type="PANTHER" id="PTHR31744:SF22">
    <property type="entry name" value="NAC DOMAIN CONTAINING PROTEIN 58"/>
    <property type="match status" value="1"/>
</dbReference>
<dbReference type="EMBL" id="JBCGBO010000005">
    <property type="protein sequence ID" value="KAK9198947.1"/>
    <property type="molecule type" value="Genomic_DNA"/>
</dbReference>
<keyword evidence="1" id="KW-0805">Transcription regulation</keyword>
<keyword evidence="7" id="KW-1185">Reference proteome</keyword>
<dbReference type="AlphaFoldDB" id="A0AAP0M6I7"/>
<accession>A0AAP0M6I7</accession>
<proteinExistence type="predicted"/>
<dbReference type="FunFam" id="2.170.150.80:FF:000006">
    <property type="entry name" value="NAC domain-containing protein 100-like"/>
    <property type="match status" value="1"/>
</dbReference>
<name>A0AAP0M6I7_9ROSI</name>
<evidence type="ECO:0000256" key="1">
    <source>
        <dbReference type="ARBA" id="ARBA00023015"/>
    </source>
</evidence>
<reference evidence="6 7" key="1">
    <citation type="submission" date="2024-05" db="EMBL/GenBank/DDBJ databases">
        <title>Haplotype-resolved chromosome-level genome assembly of Huyou (Citrus changshanensis).</title>
        <authorList>
            <person name="Miao C."/>
            <person name="Chen W."/>
            <person name="Wu Y."/>
            <person name="Wang L."/>
            <person name="Zhao S."/>
            <person name="Grierson D."/>
            <person name="Xu C."/>
            <person name="Chen K."/>
        </authorList>
    </citation>
    <scope>NUCLEOTIDE SEQUENCE [LARGE SCALE GENOMIC DNA]</scope>
    <source>
        <strain evidence="6">01-14</strain>
        <tissue evidence="6">Leaf</tissue>
    </source>
</reference>
<dbReference type="Pfam" id="PF02365">
    <property type="entry name" value="NAM"/>
    <property type="match status" value="1"/>
</dbReference>
<dbReference type="PANTHER" id="PTHR31744">
    <property type="entry name" value="PROTEIN CUP-SHAPED COTYLEDON 2-RELATED"/>
    <property type="match status" value="1"/>
</dbReference>
<dbReference type="Gene3D" id="2.170.150.80">
    <property type="entry name" value="NAC domain"/>
    <property type="match status" value="1"/>
</dbReference>
<dbReference type="SUPFAM" id="SSF101941">
    <property type="entry name" value="NAC domain"/>
    <property type="match status" value="1"/>
</dbReference>
<evidence type="ECO:0000256" key="3">
    <source>
        <dbReference type="ARBA" id="ARBA00023163"/>
    </source>
</evidence>
<keyword evidence="2" id="KW-0238">DNA-binding</keyword>
<evidence type="ECO:0000256" key="4">
    <source>
        <dbReference type="ARBA" id="ARBA00023242"/>
    </source>
</evidence>
<dbReference type="InterPro" id="IPR003441">
    <property type="entry name" value="NAC-dom"/>
</dbReference>
<dbReference type="GO" id="GO:0000976">
    <property type="term" value="F:transcription cis-regulatory region binding"/>
    <property type="evidence" value="ECO:0007669"/>
    <property type="project" value="UniProtKB-ARBA"/>
</dbReference>
<keyword evidence="4" id="KW-0539">Nucleus</keyword>
<dbReference type="PROSITE" id="PS51005">
    <property type="entry name" value="NAC"/>
    <property type="match status" value="1"/>
</dbReference>
<keyword evidence="3" id="KW-0804">Transcription</keyword>
<evidence type="ECO:0000256" key="2">
    <source>
        <dbReference type="ARBA" id="ARBA00023125"/>
    </source>
</evidence>
<dbReference type="Proteomes" id="UP001428341">
    <property type="component" value="Unassembled WGS sequence"/>
</dbReference>
<evidence type="ECO:0000259" key="5">
    <source>
        <dbReference type="PROSITE" id="PS51005"/>
    </source>
</evidence>
<dbReference type="GO" id="GO:0006355">
    <property type="term" value="P:regulation of DNA-templated transcription"/>
    <property type="evidence" value="ECO:0007669"/>
    <property type="project" value="InterPro"/>
</dbReference>
<evidence type="ECO:0000313" key="7">
    <source>
        <dbReference type="Proteomes" id="UP001428341"/>
    </source>
</evidence>
<organism evidence="6 7">
    <name type="scientific">Citrus x changshan-huyou</name>
    <dbReference type="NCBI Taxonomy" id="2935761"/>
    <lineage>
        <taxon>Eukaryota</taxon>
        <taxon>Viridiplantae</taxon>
        <taxon>Streptophyta</taxon>
        <taxon>Embryophyta</taxon>
        <taxon>Tracheophyta</taxon>
        <taxon>Spermatophyta</taxon>
        <taxon>Magnoliopsida</taxon>
        <taxon>eudicotyledons</taxon>
        <taxon>Gunneridae</taxon>
        <taxon>Pentapetalae</taxon>
        <taxon>rosids</taxon>
        <taxon>malvids</taxon>
        <taxon>Sapindales</taxon>
        <taxon>Rutaceae</taxon>
        <taxon>Aurantioideae</taxon>
        <taxon>Citrus</taxon>
    </lineage>
</organism>
<dbReference type="InterPro" id="IPR036093">
    <property type="entry name" value="NAC_dom_sf"/>
</dbReference>
<protein>
    <recommendedName>
        <fullName evidence="5">NAC domain-containing protein</fullName>
    </recommendedName>
</protein>